<dbReference type="InterPro" id="IPR039506">
    <property type="entry name" value="SPOB_a"/>
</dbReference>
<dbReference type="InterPro" id="IPR005467">
    <property type="entry name" value="His_kinase_dom"/>
</dbReference>
<sequence length="525" mass="56083">MGTMSFHRQLLVLQTVVMLIIVLGAGATAAWVQERVIRDAYVDRMIGVAQSVAQLPVIRNALDHDEPSLAIQPIAEVVREASDVTYVVVTDADGIRFSHPNAALIGDRVSTEPDAIETGEMFVGTQTGTLGESWRVKVPIIADDGTVIGQVSVGTLESQLRSDFVETLWWLLAAIGIAAVIGVVLNAWLARYLRKRIFDLEPAEIKEMLDLREATLHGIAEGVVVTDEDRTITLANDAALRLLDVENEDELIGERLEHALDIDLAVTDQQVALVGERILLVRSHEVDVRGTRVGHAIILVDHTELDGALRELHGVQTANDSLRAQQHEFANTLHTIQGLIELGESESARKVVESAGSGGALGDLTAQAGILDPEVAAMLLGKRARAKELGIRFEVADGAYLTDDVGADPVARPTILGNLIDNAFEAVGLDGTVLVRLDADEEQVSMVVEDSGAGIAEHMRDRIFELRVSGKAQGAGKSHGLAHGFGLALVKRLVTRAGGSVSVGDSPLGGAAFRVTMPTMNNGEG</sequence>
<keyword evidence="5" id="KW-0597">Phosphoprotein</keyword>
<dbReference type="SMART" id="SM00387">
    <property type="entry name" value="HATPase_c"/>
    <property type="match status" value="1"/>
</dbReference>
<dbReference type="InterPro" id="IPR035965">
    <property type="entry name" value="PAS-like_dom_sf"/>
</dbReference>
<keyword evidence="9 16" id="KW-0418">Kinase</keyword>
<dbReference type="InterPro" id="IPR004358">
    <property type="entry name" value="Sig_transdc_His_kin-like_C"/>
</dbReference>
<dbReference type="Gene3D" id="3.30.565.10">
    <property type="entry name" value="Histidine kinase-like ATPase, C-terminal domain"/>
    <property type="match status" value="1"/>
</dbReference>
<evidence type="ECO:0000256" key="6">
    <source>
        <dbReference type="ARBA" id="ARBA00022679"/>
    </source>
</evidence>
<evidence type="ECO:0000259" key="15">
    <source>
        <dbReference type="PROSITE" id="PS50109"/>
    </source>
</evidence>
<evidence type="ECO:0000256" key="10">
    <source>
        <dbReference type="ARBA" id="ARBA00022840"/>
    </source>
</evidence>
<keyword evidence="13 14" id="KW-0472">Membrane</keyword>
<dbReference type="SUPFAM" id="SSF55785">
    <property type="entry name" value="PYP-like sensor domain (PAS domain)"/>
    <property type="match status" value="1"/>
</dbReference>
<keyword evidence="4" id="KW-1003">Cell membrane</keyword>
<protein>
    <recommendedName>
        <fullName evidence="3">histidine kinase</fullName>
        <ecNumber evidence="3">2.7.13.3</ecNumber>
    </recommendedName>
</protein>
<evidence type="ECO:0000256" key="8">
    <source>
        <dbReference type="ARBA" id="ARBA00022741"/>
    </source>
</evidence>
<dbReference type="GO" id="GO:0005524">
    <property type="term" value="F:ATP binding"/>
    <property type="evidence" value="ECO:0007669"/>
    <property type="project" value="UniProtKB-KW"/>
</dbReference>
<dbReference type="PANTHER" id="PTHR43547">
    <property type="entry name" value="TWO-COMPONENT HISTIDINE KINASE"/>
    <property type="match status" value="1"/>
</dbReference>
<dbReference type="InterPro" id="IPR003594">
    <property type="entry name" value="HATPase_dom"/>
</dbReference>
<dbReference type="Gene3D" id="1.10.287.130">
    <property type="match status" value="1"/>
</dbReference>
<dbReference type="CDD" id="cd00075">
    <property type="entry name" value="HATPase"/>
    <property type="match status" value="1"/>
</dbReference>
<dbReference type="SMART" id="SM00091">
    <property type="entry name" value="PAS"/>
    <property type="match status" value="1"/>
</dbReference>
<evidence type="ECO:0000313" key="17">
    <source>
        <dbReference type="Proteomes" id="UP000824005"/>
    </source>
</evidence>
<evidence type="ECO:0000256" key="11">
    <source>
        <dbReference type="ARBA" id="ARBA00022989"/>
    </source>
</evidence>
<dbReference type="Proteomes" id="UP000824005">
    <property type="component" value="Unassembled WGS sequence"/>
</dbReference>
<dbReference type="Gene3D" id="3.30.450.20">
    <property type="entry name" value="PAS domain"/>
    <property type="match status" value="2"/>
</dbReference>
<dbReference type="EC" id="2.7.13.3" evidence="3"/>
<dbReference type="InterPro" id="IPR036890">
    <property type="entry name" value="HATPase_C_sf"/>
</dbReference>
<evidence type="ECO:0000256" key="5">
    <source>
        <dbReference type="ARBA" id="ARBA00022553"/>
    </source>
</evidence>
<dbReference type="InterPro" id="IPR016120">
    <property type="entry name" value="Sig_transdc_His_kin_SpoOB"/>
</dbReference>
<evidence type="ECO:0000256" key="12">
    <source>
        <dbReference type="ARBA" id="ARBA00023012"/>
    </source>
</evidence>
<accession>A0A9D1YWB8</accession>
<name>A0A9D1YWB8_9MICO</name>
<evidence type="ECO:0000313" key="16">
    <source>
        <dbReference type="EMBL" id="HIY66493.1"/>
    </source>
</evidence>
<dbReference type="InterPro" id="IPR029151">
    <property type="entry name" value="Sensor-like_sf"/>
</dbReference>
<evidence type="ECO:0000256" key="1">
    <source>
        <dbReference type="ARBA" id="ARBA00000085"/>
    </source>
</evidence>
<dbReference type="PANTHER" id="PTHR43547:SF10">
    <property type="entry name" value="SENSOR HISTIDINE KINASE DCUS"/>
    <property type="match status" value="1"/>
</dbReference>
<feature type="domain" description="Histidine kinase" evidence="15">
    <location>
        <begin position="384"/>
        <end position="521"/>
    </location>
</feature>
<keyword evidence="7 14" id="KW-0812">Transmembrane</keyword>
<comment type="catalytic activity">
    <reaction evidence="1">
        <text>ATP + protein L-histidine = ADP + protein N-phospho-L-histidine.</text>
        <dbReference type="EC" id="2.7.13.3"/>
    </reaction>
</comment>
<dbReference type="InterPro" id="IPR033463">
    <property type="entry name" value="sCache_3"/>
</dbReference>
<evidence type="ECO:0000256" key="9">
    <source>
        <dbReference type="ARBA" id="ARBA00022777"/>
    </source>
</evidence>
<keyword evidence="12" id="KW-0902">Two-component regulatory system</keyword>
<dbReference type="GO" id="GO:0000155">
    <property type="term" value="F:phosphorelay sensor kinase activity"/>
    <property type="evidence" value="ECO:0007669"/>
    <property type="project" value="InterPro"/>
</dbReference>
<evidence type="ECO:0000256" key="13">
    <source>
        <dbReference type="ARBA" id="ARBA00023136"/>
    </source>
</evidence>
<dbReference type="Pfam" id="PF13188">
    <property type="entry name" value="PAS_8"/>
    <property type="match status" value="1"/>
</dbReference>
<comment type="subcellular location">
    <subcellularLocation>
        <location evidence="2">Cell membrane</location>
        <topology evidence="2">Multi-pass membrane protein</topology>
    </subcellularLocation>
</comment>
<proteinExistence type="predicted"/>
<evidence type="ECO:0000256" key="2">
    <source>
        <dbReference type="ARBA" id="ARBA00004651"/>
    </source>
</evidence>
<reference evidence="16" key="1">
    <citation type="journal article" date="2021" name="PeerJ">
        <title>Extensive microbial diversity within the chicken gut microbiome revealed by metagenomics and culture.</title>
        <authorList>
            <person name="Gilroy R."/>
            <person name="Ravi A."/>
            <person name="Getino M."/>
            <person name="Pursley I."/>
            <person name="Horton D.L."/>
            <person name="Alikhan N.F."/>
            <person name="Baker D."/>
            <person name="Gharbi K."/>
            <person name="Hall N."/>
            <person name="Watson M."/>
            <person name="Adriaenssens E.M."/>
            <person name="Foster-Nyarko E."/>
            <person name="Jarju S."/>
            <person name="Secka A."/>
            <person name="Antonio M."/>
            <person name="Oren A."/>
            <person name="Chaudhuri R.R."/>
            <person name="La Ragione R."/>
            <person name="Hildebrand F."/>
            <person name="Pallen M.J."/>
        </authorList>
    </citation>
    <scope>NUCLEOTIDE SEQUENCE</scope>
    <source>
        <strain evidence="16">ChiGjej1B1-98</strain>
    </source>
</reference>
<organism evidence="16 17">
    <name type="scientific">Candidatus Agrococcus pullicola</name>
    <dbReference type="NCBI Taxonomy" id="2838429"/>
    <lineage>
        <taxon>Bacteria</taxon>
        <taxon>Bacillati</taxon>
        <taxon>Actinomycetota</taxon>
        <taxon>Actinomycetes</taxon>
        <taxon>Micrococcales</taxon>
        <taxon>Microbacteriaceae</taxon>
        <taxon>Agrococcus</taxon>
    </lineage>
</organism>
<evidence type="ECO:0000256" key="14">
    <source>
        <dbReference type="SAM" id="Phobius"/>
    </source>
</evidence>
<dbReference type="SUPFAM" id="SSF103190">
    <property type="entry name" value="Sensory domain-like"/>
    <property type="match status" value="1"/>
</dbReference>
<gene>
    <name evidence="16" type="ORF">H9830_09480</name>
</gene>
<evidence type="ECO:0000256" key="3">
    <source>
        <dbReference type="ARBA" id="ARBA00012438"/>
    </source>
</evidence>
<reference evidence="16" key="2">
    <citation type="submission" date="2021-04" db="EMBL/GenBank/DDBJ databases">
        <authorList>
            <person name="Gilroy R."/>
        </authorList>
    </citation>
    <scope>NUCLEOTIDE SEQUENCE</scope>
    <source>
        <strain evidence="16">ChiGjej1B1-98</strain>
    </source>
</reference>
<dbReference type="GO" id="GO:0005886">
    <property type="term" value="C:plasma membrane"/>
    <property type="evidence" value="ECO:0007669"/>
    <property type="project" value="UniProtKB-SubCell"/>
</dbReference>
<dbReference type="Pfam" id="PF02518">
    <property type="entry name" value="HATPase_c"/>
    <property type="match status" value="1"/>
</dbReference>
<dbReference type="Pfam" id="PF17203">
    <property type="entry name" value="sCache_3_2"/>
    <property type="match status" value="1"/>
</dbReference>
<dbReference type="EMBL" id="DXDC01000289">
    <property type="protein sequence ID" value="HIY66493.1"/>
    <property type="molecule type" value="Genomic_DNA"/>
</dbReference>
<dbReference type="PRINTS" id="PR00344">
    <property type="entry name" value="BCTRLSENSOR"/>
</dbReference>
<dbReference type="PROSITE" id="PS50109">
    <property type="entry name" value="HIS_KIN"/>
    <property type="match status" value="1"/>
</dbReference>
<evidence type="ECO:0000256" key="7">
    <source>
        <dbReference type="ARBA" id="ARBA00022692"/>
    </source>
</evidence>
<evidence type="ECO:0000256" key="4">
    <source>
        <dbReference type="ARBA" id="ARBA00022475"/>
    </source>
</evidence>
<dbReference type="CDD" id="cd00130">
    <property type="entry name" value="PAS"/>
    <property type="match status" value="1"/>
</dbReference>
<dbReference type="InterPro" id="IPR000014">
    <property type="entry name" value="PAS"/>
</dbReference>
<dbReference type="Pfam" id="PF14689">
    <property type="entry name" value="SPOB_a"/>
    <property type="match status" value="1"/>
</dbReference>
<dbReference type="AlphaFoldDB" id="A0A9D1YWB8"/>
<keyword evidence="11 14" id="KW-1133">Transmembrane helix</keyword>
<dbReference type="SUPFAM" id="SSF55874">
    <property type="entry name" value="ATPase domain of HSP90 chaperone/DNA topoisomerase II/histidine kinase"/>
    <property type="match status" value="1"/>
</dbReference>
<feature type="transmembrane region" description="Helical" evidence="14">
    <location>
        <begin position="168"/>
        <end position="189"/>
    </location>
</feature>
<keyword evidence="6" id="KW-0808">Transferase</keyword>
<keyword evidence="10" id="KW-0067">ATP-binding</keyword>
<dbReference type="SUPFAM" id="SSF55890">
    <property type="entry name" value="Sporulation response regulatory protein Spo0B"/>
    <property type="match status" value="1"/>
</dbReference>
<dbReference type="CDD" id="cd18773">
    <property type="entry name" value="PDC1_HK_sensor"/>
    <property type="match status" value="1"/>
</dbReference>
<comment type="caution">
    <text evidence="16">The sequence shown here is derived from an EMBL/GenBank/DDBJ whole genome shotgun (WGS) entry which is preliminary data.</text>
</comment>
<keyword evidence="8" id="KW-0547">Nucleotide-binding</keyword>